<dbReference type="Proteomes" id="UP000002624">
    <property type="component" value="Unassembled WGS sequence"/>
</dbReference>
<protein>
    <submittedName>
        <fullName evidence="2">Uncharacterized protein</fullName>
    </submittedName>
</protein>
<feature type="region of interest" description="Disordered" evidence="1">
    <location>
        <begin position="1"/>
        <end position="44"/>
    </location>
</feature>
<dbReference type="VEuPathDB" id="FungiDB:HCDG_03239"/>
<dbReference type="EMBL" id="GG692421">
    <property type="protein sequence ID" value="EER43341.1"/>
    <property type="molecule type" value="Genomic_DNA"/>
</dbReference>
<evidence type="ECO:0000313" key="2">
    <source>
        <dbReference type="EMBL" id="EER43341.1"/>
    </source>
</evidence>
<reference evidence="3" key="1">
    <citation type="submission" date="2009-05" db="EMBL/GenBank/DDBJ databases">
        <title>The genome sequence of Ajellomyces capsulatus strain H143.</title>
        <authorList>
            <person name="Champion M."/>
            <person name="Cuomo C.A."/>
            <person name="Ma L.-J."/>
            <person name="Henn M.R."/>
            <person name="Sil A."/>
            <person name="Goldman B."/>
            <person name="Young S.K."/>
            <person name="Kodira C.D."/>
            <person name="Zeng Q."/>
            <person name="Koehrsen M."/>
            <person name="Alvarado L."/>
            <person name="Berlin A.M."/>
            <person name="Borenstein D."/>
            <person name="Chen Z."/>
            <person name="Engels R."/>
            <person name="Freedman E."/>
            <person name="Gellesch M."/>
            <person name="Goldberg J."/>
            <person name="Griggs A."/>
            <person name="Gujja S."/>
            <person name="Heiman D.I."/>
            <person name="Hepburn T.A."/>
            <person name="Howarth C."/>
            <person name="Jen D."/>
            <person name="Larson L."/>
            <person name="Lewis B."/>
            <person name="Mehta T."/>
            <person name="Park D."/>
            <person name="Pearson M."/>
            <person name="Roberts A."/>
            <person name="Saif S."/>
            <person name="Shea T.D."/>
            <person name="Shenoy N."/>
            <person name="Sisk P."/>
            <person name="Stolte C."/>
            <person name="Sykes S."/>
            <person name="Walk T."/>
            <person name="White J."/>
            <person name="Yandava C."/>
            <person name="Klein B."/>
            <person name="McEwen J.G."/>
            <person name="Puccia R."/>
            <person name="Goldman G.H."/>
            <person name="Felipe M.S."/>
            <person name="Nino-Vega G."/>
            <person name="San-Blas G."/>
            <person name="Taylor J.W."/>
            <person name="Mendoza L."/>
            <person name="Galagan J.E."/>
            <person name="Nusbaum C."/>
            <person name="Birren B.W."/>
        </authorList>
    </citation>
    <scope>NUCLEOTIDE SEQUENCE [LARGE SCALE GENOMIC DNA]</scope>
    <source>
        <strain evidence="3">H143</strain>
    </source>
</reference>
<feature type="compositionally biased region" description="Basic and acidic residues" evidence="1">
    <location>
        <begin position="1"/>
        <end position="29"/>
    </location>
</feature>
<sequence length="44" mass="5025">MLDRGQTGERREGQRMEGIRLVDSTRESTLEGEDGEREEMMVPG</sequence>
<dbReference type="AlphaFoldDB" id="C6HAK8"/>
<evidence type="ECO:0000313" key="3">
    <source>
        <dbReference type="Proteomes" id="UP000002624"/>
    </source>
</evidence>
<evidence type="ECO:0000256" key="1">
    <source>
        <dbReference type="SAM" id="MobiDB-lite"/>
    </source>
</evidence>
<proteinExistence type="predicted"/>
<organism evidence="2 3">
    <name type="scientific">Ajellomyces capsulatus (strain H143)</name>
    <name type="common">Darling's disease fungus</name>
    <name type="synonym">Histoplasma capsulatum</name>
    <dbReference type="NCBI Taxonomy" id="544712"/>
    <lineage>
        <taxon>Eukaryota</taxon>
        <taxon>Fungi</taxon>
        <taxon>Dikarya</taxon>
        <taxon>Ascomycota</taxon>
        <taxon>Pezizomycotina</taxon>
        <taxon>Eurotiomycetes</taxon>
        <taxon>Eurotiomycetidae</taxon>
        <taxon>Onygenales</taxon>
        <taxon>Ajellomycetaceae</taxon>
        <taxon>Histoplasma</taxon>
    </lineage>
</organism>
<name>C6HAK8_AJECH</name>
<dbReference type="HOGENOM" id="CLU_3224426_0_0_1"/>
<accession>C6HAK8</accession>
<gene>
    <name evidence="2" type="ORF">HCDG_03239</name>
</gene>